<organism evidence="12 13">
    <name type="scientific">Chara braunii</name>
    <name type="common">Braun's stonewort</name>
    <dbReference type="NCBI Taxonomy" id="69332"/>
    <lineage>
        <taxon>Eukaryota</taxon>
        <taxon>Viridiplantae</taxon>
        <taxon>Streptophyta</taxon>
        <taxon>Charophyceae</taxon>
        <taxon>Charales</taxon>
        <taxon>Characeae</taxon>
        <taxon>Chara</taxon>
    </lineage>
</organism>
<dbReference type="EMBL" id="BFEA01000346">
    <property type="protein sequence ID" value="GBG80434.1"/>
    <property type="molecule type" value="Genomic_DNA"/>
</dbReference>
<dbReference type="PANTHER" id="PTHR37984">
    <property type="entry name" value="PROTEIN CBG26694"/>
    <property type="match status" value="1"/>
</dbReference>
<dbReference type="InterPro" id="IPR012337">
    <property type="entry name" value="RNaseH-like_sf"/>
</dbReference>
<sequence>MPGCCRTDGLGFIGCEDAELQVLKVVSCFPVNLCGGREAIDEAHSASTGDTERSLLLRLFRRQLSSKDETAVVSRKCGDQAGTAQLDAWSTRTEMALSHLIAVTIAYSWGDLAAEDWVIVCRHLRRWLELGTVKMQSLVQAVARGVQEGKGGRDDAIVLAVNKAWGAEFAKLPMMLLPRMGCWVVSVMQALEQNLDVIGDGSIREETDMVPIERREKVTKLFGDKYCKEAKEVGRRDAVRMLMVAGVTQAACNMGGQMKSRRITSRMRDVGFLKAIAQVAVDVGNESLLAEFDAVEEWLDGLGVGVDVIGGLYVLMTSRSFLGLVRCPYVLCQTTFSLLSRECLAPCALLCDEGLVTEEFEEELFRKKVILREQVSEALEIDPHTILMSRLTSSTRMRFFLSWALLLGFMSRLRMPSSILQHLSQYLVDSHSTSLLLDAIFQHIPISAAGLLPPSGRAAGGRSSHVGPSPTTASASSSACSSTSREKADGTVMYAARFIATELFPVTRDAMRKFACAIYEDVLRVLPVCARLWFMGLRDKGAATAVEFYTMTNCSPRILSAEFSQVQSAATSMDNLWIKVNRSSREVSATYTKDEAVLELVIRLPAAYPLRAIEVDCTRRVGVSESRMRKWLLSISAFLRNQKAGETDEAYQARMLAGSTETKKRADDAAAAAKKRAEDAEQARLLAVQQQRQHDEAAARAADEERTQRREKIFTGERASLTMVAEWRSEAENSQLEDIANKIALFLSHLTGLLATCITQQAETLGLDNSVAQLQDRLQRVEQRPVTAADAGSSNTADRLTALEMHVGSLQDGAQLQQTATQRLQQRICTTATTSSPEPRGACQAWLDNLLSKYGVVANDLHTKITWDDLKAAWHKRFQVELPEIKAMDKLMVFEQGTLPSTDWIAEYQRLTSVPDIQMGFKAIHHYISRSCSTLSNALTHVEDTLTTTAELFDKAAQIMVTNKEAKNLRSSASSPSRDQHRPRAAVVAAAAPLDQTSEAASASEGERFAAPLEDAGLPIERQGQTGKLSTAEIDATTLSTPSELVSSRVTSIHSEAHAEVDSPPLLFSFEDYAARLVPTLGTQAQGQGVCAVSSPSGNSDISSSSGSSRDSAREFKIEVLDPLTSEDFPWLPLPTTGCLSGPQCATLSAHLHTYLSFYAPPTSRTDDEVALGDILAYVTKVAREFRTQRYDNNNAPLMYVRIQVGQASCSALLDSGATRNFMSQSFMQRVGLGAQVRRTANPTTIKLADGKTQQLLDRYIEAIPVYFAPHACEPGTFDILDTDFDIILGMPWLASADHTVNFHRRTLSVRNAFRAEVACTIPLPHSSIRCQVVTAKLFWATCAYEQPKEIGICFLRTVAVAESSPTDLSSDPRVVRLLDEFADIFKSPTGVVPGRPISHEIILEAGGWIRPSSSPYGAPVFFVRKKNKDLRLCIDYRELNAQTVKNAGPLPRIDDLLKRLGGAKYFSKLDLKSGYHQISIQPNDRYKTAFKTRYDHFEWVVMPFGITNAPATFQAAMTNEFRAMLDRFVLVYLDDILVYSRTLEDHLGHLRRVLETLRRAKFKANRDKCEFVQQELEYLGHFVTPEGISPLSNKIQAVQAWPEPRNVTDVRSFLGLTGYYHRFIKGYSKIAAHLNKLQCEDRPFEFGEEARGAFLTLKAVLLCAEVLRIYDPLAPTRVTTDASGYGIGAVLEQHDGGDWHPVEYFSKKVPLVHSIDDARKKELLAFVHALKRWRHFLLGRSQFRWITDNNPLVFYKTQDTVNSTIARWMAFIDQFDFFPDHIPGKWNRFADALSPRPDHCTAVYWTFEIDDDLRNSFIRGYQADPEFRDKYANCSSPNPAPSHYRIQEGYLLVHTRGKDLLCLPSYPHLRTRLLGEFHDAPAIGHFGVNRTIGRLRQRFWWPGLLGDVTRYCESCEVCRRCKSRNHRLYGELRPLPVPLRRREAIAMDITGLFPKHKTGVDGILTVVDRLTKFAMCLPCRYHAKAPELAEVLYAGWIRTKARHPQTDGQTERAHQTAQVLLCTLIRSVQKEWVERLPDVELAYNSSIHPAIGISPFEFEHDSPVTSPLDMITPRTAESDDHLLFLRRMQELLVKARDQMAKTQQRMRQQANRQRFPCPFRAGDLVWVSAAEFSLEQDVSRKLLPKWMGPWPIIEPAGDAPEGPSFTIRVPSHLPVYPVFHCSKLALYTLADHDDFPGRRTQDPPSMDGFQEVGDILSQRRFGNKPTEYLVHFAYCTHRADRWLTRAELQATAPDVLARYERKMQGKPVSSAPRHARVQVPPSDRRLRPRPGLTS</sequence>
<evidence type="ECO:0000259" key="11">
    <source>
        <dbReference type="PROSITE" id="PS50994"/>
    </source>
</evidence>
<keyword evidence="4" id="KW-0540">Nuclease</keyword>
<feature type="region of interest" description="Disordered" evidence="9">
    <location>
        <begin position="457"/>
        <end position="482"/>
    </location>
</feature>
<dbReference type="Gramene" id="GBG80434">
    <property type="protein sequence ID" value="GBG80434"/>
    <property type="gene ID" value="CBR_g30899"/>
</dbReference>
<dbReference type="GO" id="GO:0015074">
    <property type="term" value="P:DNA integration"/>
    <property type="evidence" value="ECO:0007669"/>
    <property type="project" value="InterPro"/>
</dbReference>
<dbReference type="InterPro" id="IPR054478">
    <property type="entry name" value="LTN1_UBC"/>
</dbReference>
<dbReference type="InterPro" id="IPR043128">
    <property type="entry name" value="Rev_trsase/Diguanyl_cyclase"/>
</dbReference>
<feature type="coiled-coil region" evidence="8">
    <location>
        <begin position="2086"/>
        <end position="2113"/>
    </location>
</feature>
<feature type="compositionally biased region" description="Low complexity" evidence="9">
    <location>
        <begin position="468"/>
        <end position="482"/>
    </location>
</feature>
<keyword evidence="2" id="KW-0808">Transferase</keyword>
<dbReference type="Pfam" id="PF17917">
    <property type="entry name" value="RT_RNaseH"/>
    <property type="match status" value="1"/>
</dbReference>
<dbReference type="Pfam" id="PF00078">
    <property type="entry name" value="RVT_1"/>
    <property type="match status" value="1"/>
</dbReference>
<dbReference type="Gene3D" id="3.30.420.10">
    <property type="entry name" value="Ribonuclease H-like superfamily/Ribonuclease H"/>
    <property type="match status" value="1"/>
</dbReference>
<dbReference type="Gene3D" id="3.30.70.270">
    <property type="match status" value="2"/>
</dbReference>
<dbReference type="GO" id="GO:0003676">
    <property type="term" value="F:nucleic acid binding"/>
    <property type="evidence" value="ECO:0007669"/>
    <property type="project" value="InterPro"/>
</dbReference>
<dbReference type="InterPro" id="IPR036397">
    <property type="entry name" value="RNaseH_sf"/>
</dbReference>
<reference evidence="12 13" key="1">
    <citation type="journal article" date="2018" name="Cell">
        <title>The Chara Genome: Secondary Complexity and Implications for Plant Terrestrialization.</title>
        <authorList>
            <person name="Nishiyama T."/>
            <person name="Sakayama H."/>
            <person name="Vries J.D."/>
            <person name="Buschmann H."/>
            <person name="Saint-Marcoux D."/>
            <person name="Ullrich K.K."/>
            <person name="Haas F.B."/>
            <person name="Vanderstraeten L."/>
            <person name="Becker D."/>
            <person name="Lang D."/>
            <person name="Vosolsobe S."/>
            <person name="Rombauts S."/>
            <person name="Wilhelmsson P.K.I."/>
            <person name="Janitza P."/>
            <person name="Kern R."/>
            <person name="Heyl A."/>
            <person name="Rumpler F."/>
            <person name="Villalobos L.I.A.C."/>
            <person name="Clay J.M."/>
            <person name="Skokan R."/>
            <person name="Toyoda A."/>
            <person name="Suzuki Y."/>
            <person name="Kagoshima H."/>
            <person name="Schijlen E."/>
            <person name="Tajeshwar N."/>
            <person name="Catarino B."/>
            <person name="Hetherington A.J."/>
            <person name="Saltykova A."/>
            <person name="Bonnot C."/>
            <person name="Breuninger H."/>
            <person name="Symeonidi A."/>
            <person name="Radhakrishnan G.V."/>
            <person name="Van Nieuwerburgh F."/>
            <person name="Deforce D."/>
            <person name="Chang C."/>
            <person name="Karol K.G."/>
            <person name="Hedrich R."/>
            <person name="Ulvskov P."/>
            <person name="Glockner G."/>
            <person name="Delwiche C.F."/>
            <person name="Petrasek J."/>
            <person name="Van de Peer Y."/>
            <person name="Friml J."/>
            <person name="Beilby M."/>
            <person name="Dolan L."/>
            <person name="Kohara Y."/>
            <person name="Sugano S."/>
            <person name="Fujiyama A."/>
            <person name="Delaux P.-M."/>
            <person name="Quint M."/>
            <person name="TheiBen G."/>
            <person name="Hagemann M."/>
            <person name="Harholt J."/>
            <person name="Dunand C."/>
            <person name="Zachgo S."/>
            <person name="Langdale J."/>
            <person name="Maumus F."/>
            <person name="Straeten D.V.D."/>
            <person name="Gould S.B."/>
            <person name="Rensing S.A."/>
        </authorList>
    </citation>
    <scope>NUCLEOTIDE SEQUENCE [LARGE SCALE GENOMIC DNA]</scope>
    <source>
        <strain evidence="12 13">S276</strain>
    </source>
</reference>
<feature type="compositionally biased region" description="Basic and acidic residues" evidence="9">
    <location>
        <begin position="692"/>
        <end position="710"/>
    </location>
</feature>
<evidence type="ECO:0000256" key="7">
    <source>
        <dbReference type="ARBA" id="ARBA00022918"/>
    </source>
</evidence>
<dbReference type="GO" id="GO:0004519">
    <property type="term" value="F:endonuclease activity"/>
    <property type="evidence" value="ECO:0007669"/>
    <property type="project" value="UniProtKB-KW"/>
</dbReference>
<feature type="domain" description="Reverse transcriptase" evidence="10">
    <location>
        <begin position="1405"/>
        <end position="1584"/>
    </location>
</feature>
<dbReference type="InterPro" id="IPR050951">
    <property type="entry name" value="Retrovirus_Pol_polyprotein"/>
</dbReference>
<dbReference type="FunFam" id="3.30.70.270:FF:000020">
    <property type="entry name" value="Transposon Tf2-6 polyprotein-like Protein"/>
    <property type="match status" value="1"/>
</dbReference>
<keyword evidence="3" id="KW-0548">Nucleotidyltransferase</keyword>
<keyword evidence="7" id="KW-0695">RNA-directed DNA polymerase</keyword>
<keyword evidence="5" id="KW-0255">Endonuclease</keyword>
<dbReference type="Gene3D" id="3.10.10.10">
    <property type="entry name" value="HIV Type 1 Reverse Transcriptase, subunit A, domain 1"/>
    <property type="match status" value="1"/>
</dbReference>
<dbReference type="FunFam" id="1.10.340.70:FF:000001">
    <property type="entry name" value="Retrovirus-related Pol polyprotein from transposon gypsy-like Protein"/>
    <property type="match status" value="1"/>
</dbReference>
<evidence type="ECO:0000256" key="8">
    <source>
        <dbReference type="SAM" id="Coils"/>
    </source>
</evidence>
<dbReference type="Pfam" id="PF17921">
    <property type="entry name" value="Integrase_H2C2"/>
    <property type="match status" value="1"/>
</dbReference>
<dbReference type="Proteomes" id="UP000265515">
    <property type="component" value="Unassembled WGS sequence"/>
</dbReference>
<proteinExistence type="predicted"/>
<evidence type="ECO:0000256" key="5">
    <source>
        <dbReference type="ARBA" id="ARBA00022759"/>
    </source>
</evidence>
<feature type="domain" description="Integrase catalytic" evidence="11">
    <location>
        <begin position="1968"/>
        <end position="2064"/>
    </location>
</feature>
<dbReference type="SUPFAM" id="SSF54160">
    <property type="entry name" value="Chromo domain-like"/>
    <property type="match status" value="1"/>
</dbReference>
<evidence type="ECO:0000256" key="1">
    <source>
        <dbReference type="ARBA" id="ARBA00012493"/>
    </source>
</evidence>
<evidence type="ECO:0000313" key="12">
    <source>
        <dbReference type="EMBL" id="GBG80434.1"/>
    </source>
</evidence>
<dbReference type="GO" id="GO:0003964">
    <property type="term" value="F:RNA-directed DNA polymerase activity"/>
    <property type="evidence" value="ECO:0007669"/>
    <property type="project" value="UniProtKB-KW"/>
</dbReference>
<dbReference type="PROSITE" id="PS00141">
    <property type="entry name" value="ASP_PROTEASE"/>
    <property type="match status" value="1"/>
</dbReference>
<dbReference type="SUPFAM" id="SSF50630">
    <property type="entry name" value="Acid proteases"/>
    <property type="match status" value="1"/>
</dbReference>
<dbReference type="InterPro" id="IPR041588">
    <property type="entry name" value="Integrase_H2C2"/>
</dbReference>
<dbReference type="GO" id="GO:0006508">
    <property type="term" value="P:proteolysis"/>
    <property type="evidence" value="ECO:0007669"/>
    <property type="project" value="InterPro"/>
</dbReference>
<dbReference type="PANTHER" id="PTHR37984:SF5">
    <property type="entry name" value="PROTEIN NYNRIN-LIKE"/>
    <property type="match status" value="1"/>
</dbReference>
<feature type="region of interest" description="Disordered" evidence="9">
    <location>
        <begin position="689"/>
        <end position="710"/>
    </location>
</feature>
<keyword evidence="8" id="KW-0175">Coiled coil</keyword>
<dbReference type="Gene3D" id="1.10.340.70">
    <property type="match status" value="1"/>
</dbReference>
<dbReference type="InterPro" id="IPR021109">
    <property type="entry name" value="Peptidase_aspartic_dom_sf"/>
</dbReference>
<dbReference type="CDD" id="cd01647">
    <property type="entry name" value="RT_LTR"/>
    <property type="match status" value="1"/>
</dbReference>
<feature type="compositionally biased region" description="Low complexity" evidence="9">
    <location>
        <begin position="1094"/>
        <end position="1110"/>
    </location>
</feature>
<protein>
    <recommendedName>
        <fullName evidence="1">RNA-directed DNA polymerase</fullName>
        <ecNumber evidence="1">2.7.7.49</ecNumber>
    </recommendedName>
</protein>
<evidence type="ECO:0000313" key="13">
    <source>
        <dbReference type="Proteomes" id="UP000265515"/>
    </source>
</evidence>
<evidence type="ECO:0000259" key="10">
    <source>
        <dbReference type="PROSITE" id="PS50878"/>
    </source>
</evidence>
<evidence type="ECO:0000256" key="4">
    <source>
        <dbReference type="ARBA" id="ARBA00022722"/>
    </source>
</evidence>
<dbReference type="InterPro" id="IPR001969">
    <property type="entry name" value="Aspartic_peptidase_AS"/>
</dbReference>
<evidence type="ECO:0000256" key="6">
    <source>
        <dbReference type="ARBA" id="ARBA00022801"/>
    </source>
</evidence>
<dbReference type="SUPFAM" id="SSF53098">
    <property type="entry name" value="Ribonuclease H-like"/>
    <property type="match status" value="1"/>
</dbReference>
<feature type="region of interest" description="Disordered" evidence="9">
    <location>
        <begin position="1089"/>
        <end position="1113"/>
    </location>
</feature>
<dbReference type="InterPro" id="IPR001584">
    <property type="entry name" value="Integrase_cat-core"/>
</dbReference>
<comment type="caution">
    <text evidence="12">The sequence shown here is derived from an EMBL/GenBank/DDBJ whole genome shotgun (WGS) entry which is preliminary data.</text>
</comment>
<evidence type="ECO:0000256" key="9">
    <source>
        <dbReference type="SAM" id="MobiDB-lite"/>
    </source>
</evidence>
<dbReference type="InterPro" id="IPR041373">
    <property type="entry name" value="RT_RNaseH"/>
</dbReference>
<dbReference type="PROSITE" id="PS50878">
    <property type="entry name" value="RT_POL"/>
    <property type="match status" value="1"/>
</dbReference>
<name>A0A388LDQ2_CHABU</name>
<dbReference type="Gene3D" id="2.40.70.10">
    <property type="entry name" value="Acid Proteases"/>
    <property type="match status" value="1"/>
</dbReference>
<dbReference type="CDD" id="cd09274">
    <property type="entry name" value="RNase_HI_RT_Ty3"/>
    <property type="match status" value="1"/>
</dbReference>
<dbReference type="OrthoDB" id="6108at2759"/>
<gene>
    <name evidence="12" type="ORF">CBR_g30899</name>
</gene>
<dbReference type="PROSITE" id="PS50994">
    <property type="entry name" value="INTEGRASE"/>
    <property type="match status" value="1"/>
</dbReference>
<feature type="region of interest" description="Disordered" evidence="9">
    <location>
        <begin position="2264"/>
        <end position="2295"/>
    </location>
</feature>
<dbReference type="Pfam" id="PF22999">
    <property type="entry name" value="LTN1_E3_ligase_6th"/>
    <property type="match status" value="1"/>
</dbReference>
<dbReference type="InterPro" id="IPR054477">
    <property type="entry name" value="LTN1_E3_ligase_6th"/>
</dbReference>
<dbReference type="InterPro" id="IPR043502">
    <property type="entry name" value="DNA/RNA_pol_sf"/>
</dbReference>
<dbReference type="CDD" id="cd00303">
    <property type="entry name" value="retropepsin_like"/>
    <property type="match status" value="1"/>
</dbReference>
<dbReference type="InterPro" id="IPR000477">
    <property type="entry name" value="RT_dom"/>
</dbReference>
<feature type="region of interest" description="Disordered" evidence="9">
    <location>
        <begin position="966"/>
        <end position="987"/>
    </location>
</feature>
<dbReference type="Pfam" id="PF23009">
    <property type="entry name" value="UBC_like"/>
    <property type="match status" value="1"/>
</dbReference>
<dbReference type="SUPFAM" id="SSF56672">
    <property type="entry name" value="DNA/RNA polymerases"/>
    <property type="match status" value="1"/>
</dbReference>
<dbReference type="EC" id="2.7.7.49" evidence="1"/>
<accession>A0A388LDQ2</accession>
<keyword evidence="6" id="KW-0378">Hydrolase</keyword>
<keyword evidence="13" id="KW-1185">Reference proteome</keyword>
<dbReference type="InterPro" id="IPR016197">
    <property type="entry name" value="Chromo-like_dom_sf"/>
</dbReference>
<evidence type="ECO:0000256" key="2">
    <source>
        <dbReference type="ARBA" id="ARBA00022679"/>
    </source>
</evidence>
<dbReference type="GO" id="GO:0004190">
    <property type="term" value="F:aspartic-type endopeptidase activity"/>
    <property type="evidence" value="ECO:0007669"/>
    <property type="project" value="InterPro"/>
</dbReference>
<dbReference type="Pfam" id="PF08284">
    <property type="entry name" value="RVP_2"/>
    <property type="match status" value="1"/>
</dbReference>
<evidence type="ECO:0000256" key="3">
    <source>
        <dbReference type="ARBA" id="ARBA00022695"/>
    </source>
</evidence>